<proteinExistence type="predicted"/>
<gene>
    <name evidence="1" type="ORF">LEP1GSC038_3694</name>
</gene>
<evidence type="ECO:0000313" key="1">
    <source>
        <dbReference type="EMBL" id="EMM72046.1"/>
    </source>
</evidence>
<accession>M6FZ99</accession>
<reference evidence="1 2" key="1">
    <citation type="submission" date="2013-01" db="EMBL/GenBank/DDBJ databases">
        <authorList>
            <person name="Harkins D.M."/>
            <person name="Durkin A.S."/>
            <person name="Brinkac L.M."/>
            <person name="Haft D.H."/>
            <person name="Selengut J.D."/>
            <person name="Sanka R."/>
            <person name="DePew J."/>
            <person name="Purushe J."/>
            <person name="Hospenthal D.R."/>
            <person name="Murray C.K."/>
            <person name="Pimentel G."/>
            <person name="Wasfy M."/>
            <person name="Vinetz J.M."/>
            <person name="Sutton G.G."/>
            <person name="Nierman W.C."/>
            <person name="Fouts D.E."/>
        </authorList>
    </citation>
    <scope>NUCLEOTIDE SEQUENCE [LARGE SCALE GENOMIC DNA]</scope>
    <source>
        <strain evidence="1 2">2006001855</strain>
    </source>
</reference>
<name>M6FZ99_9LEPT</name>
<dbReference type="Proteomes" id="UP000012101">
    <property type="component" value="Unassembled WGS sequence"/>
</dbReference>
<organism evidence="1 2">
    <name type="scientific">Leptospira weilii str. 2006001855</name>
    <dbReference type="NCBI Taxonomy" id="996804"/>
    <lineage>
        <taxon>Bacteria</taxon>
        <taxon>Pseudomonadati</taxon>
        <taxon>Spirochaetota</taxon>
        <taxon>Spirochaetia</taxon>
        <taxon>Leptospirales</taxon>
        <taxon>Leptospiraceae</taxon>
        <taxon>Leptospira</taxon>
    </lineage>
</organism>
<dbReference type="AlphaFoldDB" id="M6FZ99"/>
<sequence length="44" mass="5224">MYFYIAFIMNVRSAQRNCQWNSVSIRKNMPFNSQFGTVCRIFPG</sequence>
<dbReference type="EMBL" id="AFJM02000042">
    <property type="protein sequence ID" value="EMM72046.1"/>
    <property type="molecule type" value="Genomic_DNA"/>
</dbReference>
<comment type="caution">
    <text evidence="1">The sequence shown here is derived from an EMBL/GenBank/DDBJ whole genome shotgun (WGS) entry which is preliminary data.</text>
</comment>
<protein>
    <submittedName>
        <fullName evidence="1">Uncharacterized protein</fullName>
    </submittedName>
</protein>
<evidence type="ECO:0000313" key="2">
    <source>
        <dbReference type="Proteomes" id="UP000012101"/>
    </source>
</evidence>